<gene>
    <name evidence="1" type="ORF">Pan54_15530</name>
</gene>
<name>A0A5C5XCN9_9PLAN</name>
<comment type="caution">
    <text evidence="1">The sequence shown here is derived from an EMBL/GenBank/DDBJ whole genome shotgun (WGS) entry which is preliminary data.</text>
</comment>
<dbReference type="AlphaFoldDB" id="A0A5C5XCN9"/>
<sequence length="244" mass="27884">MERRDDVHTRCCDHSRLSQQADIGRIADPLTTGQFHNFLFADRADCREVVVVQILLDRKLGLFDAIVQSIRGAGCHFQFGQLEQILLETLVGIRMHRTGKSKDYLDQDVDRQTESTRAKHYPDLAAGYMKFMGRKTLNWFEPPTGVWTCEDLRINIRPEIALVIDGTPTAIKLWLNNDDSLNKRRAEIITHMMSTALPSTQDDLTTAVLDVRKGKLHREGKSDKEQTALLRSQALCFVSLYRDL</sequence>
<keyword evidence="2" id="KW-1185">Reference proteome</keyword>
<evidence type="ECO:0000313" key="1">
    <source>
        <dbReference type="EMBL" id="TWT60826.1"/>
    </source>
</evidence>
<organism evidence="1 2">
    <name type="scientific">Rubinisphaera italica</name>
    <dbReference type="NCBI Taxonomy" id="2527969"/>
    <lineage>
        <taxon>Bacteria</taxon>
        <taxon>Pseudomonadati</taxon>
        <taxon>Planctomycetota</taxon>
        <taxon>Planctomycetia</taxon>
        <taxon>Planctomycetales</taxon>
        <taxon>Planctomycetaceae</taxon>
        <taxon>Rubinisphaera</taxon>
    </lineage>
</organism>
<reference evidence="1 2" key="1">
    <citation type="submission" date="2019-02" db="EMBL/GenBank/DDBJ databases">
        <title>Deep-cultivation of Planctomycetes and their phenomic and genomic characterization uncovers novel biology.</title>
        <authorList>
            <person name="Wiegand S."/>
            <person name="Jogler M."/>
            <person name="Boedeker C."/>
            <person name="Pinto D."/>
            <person name="Vollmers J."/>
            <person name="Rivas-Marin E."/>
            <person name="Kohn T."/>
            <person name="Peeters S.H."/>
            <person name="Heuer A."/>
            <person name="Rast P."/>
            <person name="Oberbeckmann S."/>
            <person name="Bunk B."/>
            <person name="Jeske O."/>
            <person name="Meyerdierks A."/>
            <person name="Storesund J.E."/>
            <person name="Kallscheuer N."/>
            <person name="Luecker S."/>
            <person name="Lage O.M."/>
            <person name="Pohl T."/>
            <person name="Merkel B.J."/>
            <person name="Hornburger P."/>
            <person name="Mueller R.-W."/>
            <person name="Bruemmer F."/>
            <person name="Labrenz M."/>
            <person name="Spormann A.M."/>
            <person name="Op Den Camp H."/>
            <person name="Overmann J."/>
            <person name="Amann R."/>
            <person name="Jetten M.S.M."/>
            <person name="Mascher T."/>
            <person name="Medema M.H."/>
            <person name="Devos D.P."/>
            <person name="Kaster A.-K."/>
            <person name="Ovreas L."/>
            <person name="Rohde M."/>
            <person name="Galperin M.Y."/>
            <person name="Jogler C."/>
        </authorList>
    </citation>
    <scope>NUCLEOTIDE SEQUENCE [LARGE SCALE GENOMIC DNA]</scope>
    <source>
        <strain evidence="1 2">Pan54</strain>
    </source>
</reference>
<proteinExistence type="predicted"/>
<evidence type="ECO:0000313" key="2">
    <source>
        <dbReference type="Proteomes" id="UP000316095"/>
    </source>
</evidence>
<accession>A0A5C5XCN9</accession>
<dbReference type="EMBL" id="SJPG01000001">
    <property type="protein sequence ID" value="TWT60826.1"/>
    <property type="molecule type" value="Genomic_DNA"/>
</dbReference>
<dbReference type="Proteomes" id="UP000316095">
    <property type="component" value="Unassembled WGS sequence"/>
</dbReference>
<protein>
    <submittedName>
        <fullName evidence="1">Uncharacterized protein</fullName>
    </submittedName>
</protein>